<feature type="domain" description="ShKT" evidence="3">
    <location>
        <begin position="79"/>
        <end position="115"/>
    </location>
</feature>
<organism evidence="5">
    <name type="scientific">Caenorhabditis remanei</name>
    <name type="common">Caenorhabditis vulgaris</name>
    <dbReference type="NCBI Taxonomy" id="31234"/>
    <lineage>
        <taxon>Eukaryota</taxon>
        <taxon>Metazoa</taxon>
        <taxon>Ecdysozoa</taxon>
        <taxon>Nematoda</taxon>
        <taxon>Chromadorea</taxon>
        <taxon>Rhabditida</taxon>
        <taxon>Rhabditina</taxon>
        <taxon>Rhabditomorpha</taxon>
        <taxon>Rhabditoidea</taxon>
        <taxon>Rhabditidae</taxon>
        <taxon>Peloderinae</taxon>
        <taxon>Caenorhabditis</taxon>
    </lineage>
</organism>
<dbReference type="InterPro" id="IPR003582">
    <property type="entry name" value="ShKT_dom"/>
</dbReference>
<dbReference type="eggNOG" id="ENOG502TI3Y">
    <property type="taxonomic scope" value="Eukaryota"/>
</dbReference>
<dbReference type="Pfam" id="PF04942">
    <property type="entry name" value="CC"/>
    <property type="match status" value="1"/>
</dbReference>
<dbReference type="EMBL" id="DS268421">
    <property type="protein sequence ID" value="EFO88739.1"/>
    <property type="molecule type" value="Genomic_DNA"/>
</dbReference>
<sequence length="162" mass="17909">MHKFLTILVIFSVPAWAAYNTTCIKMAIGRRFSNMQLFSGVSLISASILNACPPGYDVVSNGDCCDRDYITSTANCFDQIDETGHNNCEKNKNYCNTDGYRKEMHEQCRKTCGLCTPSSTCADLKNPNTGRSGCHANKAQCNDKTVKEAMKLKCPKTCGYCK</sequence>
<accession>E3M0X4</accession>
<dbReference type="SMART" id="SM00254">
    <property type="entry name" value="ShKT"/>
    <property type="match status" value="2"/>
</dbReference>
<feature type="domain" description="ShKT" evidence="3">
    <location>
        <begin position="121"/>
        <end position="161"/>
    </location>
</feature>
<gene>
    <name evidence="4" type="ORF">CRE_06682</name>
</gene>
<evidence type="ECO:0000313" key="4">
    <source>
        <dbReference type="EMBL" id="EFO88739.1"/>
    </source>
</evidence>
<dbReference type="PROSITE" id="PS51670">
    <property type="entry name" value="SHKT"/>
    <property type="match status" value="2"/>
</dbReference>
<protein>
    <recommendedName>
        <fullName evidence="3">ShKT domain-containing protein</fullName>
    </recommendedName>
</protein>
<name>E3M0X4_CAERE</name>
<evidence type="ECO:0000256" key="2">
    <source>
        <dbReference type="SAM" id="SignalP"/>
    </source>
</evidence>
<dbReference type="Pfam" id="PF01549">
    <property type="entry name" value="ShK"/>
    <property type="match status" value="2"/>
</dbReference>
<dbReference type="Gene3D" id="1.10.10.1870">
    <property type="entry name" value="ShTK domain-like"/>
    <property type="match status" value="2"/>
</dbReference>
<evidence type="ECO:0000313" key="5">
    <source>
        <dbReference type="Proteomes" id="UP000008281"/>
    </source>
</evidence>
<dbReference type="PANTHER" id="PTHR46219:SF8">
    <property type="entry name" value="SHKT DOMAIN-CONTAINING PROTEIN"/>
    <property type="match status" value="1"/>
</dbReference>
<dbReference type="InParanoid" id="E3M0X4"/>
<dbReference type="AlphaFoldDB" id="E3M0X4"/>
<evidence type="ECO:0000259" key="3">
    <source>
        <dbReference type="PROSITE" id="PS51670"/>
    </source>
</evidence>
<dbReference type="HOGENOM" id="CLU_088349_0_0_1"/>
<feature type="signal peptide" evidence="2">
    <location>
        <begin position="1"/>
        <end position="17"/>
    </location>
</feature>
<feature type="chain" id="PRO_5003174925" description="ShKT domain-containing protein" evidence="2">
    <location>
        <begin position="18"/>
        <end position="162"/>
    </location>
</feature>
<dbReference type="Proteomes" id="UP000008281">
    <property type="component" value="Unassembled WGS sequence"/>
</dbReference>
<keyword evidence="2" id="KW-0732">Signal</keyword>
<dbReference type="STRING" id="31234.E3M0X4"/>
<comment type="caution">
    <text evidence="1">Lacks conserved residue(s) required for the propagation of feature annotation.</text>
</comment>
<dbReference type="OMA" id="HRCNETI"/>
<dbReference type="PANTHER" id="PTHR46219">
    <property type="entry name" value="PROTEIN CBG11138"/>
    <property type="match status" value="1"/>
</dbReference>
<proteinExistence type="predicted"/>
<keyword evidence="5" id="KW-1185">Reference proteome</keyword>
<reference evidence="4" key="1">
    <citation type="submission" date="2007-07" db="EMBL/GenBank/DDBJ databases">
        <title>PCAP assembly of the Caenorhabditis remanei genome.</title>
        <authorList>
            <consortium name="The Caenorhabditis remanei Sequencing Consortium"/>
            <person name="Wilson R.K."/>
        </authorList>
    </citation>
    <scope>NUCLEOTIDE SEQUENCE [LARGE SCALE GENOMIC DNA]</scope>
    <source>
        <strain evidence="4">PB4641</strain>
    </source>
</reference>
<evidence type="ECO:0000256" key="1">
    <source>
        <dbReference type="PROSITE-ProRule" id="PRU01005"/>
    </source>
</evidence>
<dbReference type="OrthoDB" id="5863778at2759"/>
<dbReference type="InterPro" id="IPR007026">
    <property type="entry name" value="CC_domain"/>
</dbReference>